<name>A0A9W8J2W5_9AGAR</name>
<keyword evidence="3" id="KW-1185">Reference proteome</keyword>
<accession>A0A9W8J2W5</accession>
<dbReference type="EMBL" id="JANBPK010001327">
    <property type="protein sequence ID" value="KAJ2923500.1"/>
    <property type="molecule type" value="Genomic_DNA"/>
</dbReference>
<organism evidence="2 3">
    <name type="scientific">Candolleomyces eurysporus</name>
    <dbReference type="NCBI Taxonomy" id="2828524"/>
    <lineage>
        <taxon>Eukaryota</taxon>
        <taxon>Fungi</taxon>
        <taxon>Dikarya</taxon>
        <taxon>Basidiomycota</taxon>
        <taxon>Agaricomycotina</taxon>
        <taxon>Agaricomycetes</taxon>
        <taxon>Agaricomycetidae</taxon>
        <taxon>Agaricales</taxon>
        <taxon>Agaricineae</taxon>
        <taxon>Psathyrellaceae</taxon>
        <taxon>Candolleomyces</taxon>
    </lineage>
</organism>
<dbReference type="AlphaFoldDB" id="A0A9W8J2W5"/>
<feature type="compositionally biased region" description="Basic and acidic residues" evidence="1">
    <location>
        <begin position="107"/>
        <end position="121"/>
    </location>
</feature>
<feature type="compositionally biased region" description="Basic and acidic residues" evidence="1">
    <location>
        <begin position="54"/>
        <end position="82"/>
    </location>
</feature>
<protein>
    <submittedName>
        <fullName evidence="2">Uncharacterized protein</fullName>
    </submittedName>
</protein>
<feature type="non-terminal residue" evidence="2">
    <location>
        <position position="1"/>
    </location>
</feature>
<dbReference type="OrthoDB" id="2748837at2759"/>
<proteinExistence type="predicted"/>
<reference evidence="2" key="1">
    <citation type="submission" date="2022-06" db="EMBL/GenBank/DDBJ databases">
        <title>Genome Sequence of Candolleomyces eurysporus.</title>
        <authorList>
            <person name="Buettner E."/>
        </authorList>
    </citation>
    <scope>NUCLEOTIDE SEQUENCE</scope>
    <source>
        <strain evidence="2">VTCC 930004</strain>
    </source>
</reference>
<evidence type="ECO:0000256" key="1">
    <source>
        <dbReference type="SAM" id="MobiDB-lite"/>
    </source>
</evidence>
<evidence type="ECO:0000313" key="3">
    <source>
        <dbReference type="Proteomes" id="UP001140091"/>
    </source>
</evidence>
<sequence length="156" mass="16826">MCDNAGANDTMIDKVGKLIFSYPGAANQVRCLAHVVNLVVKIILWQFNSRRKTKTSEEASKGVKKSKTSDGDKTEVGGDKESVASSQSEPDSLDLGGIADVIEQEEKEMNDGYGDDKSEGEEIGKDEVEWFEVALGGKAAEVAASSRPMRLVLTKL</sequence>
<feature type="region of interest" description="Disordered" evidence="1">
    <location>
        <begin position="52"/>
        <end position="121"/>
    </location>
</feature>
<evidence type="ECO:0000313" key="2">
    <source>
        <dbReference type="EMBL" id="KAJ2923500.1"/>
    </source>
</evidence>
<comment type="caution">
    <text evidence="2">The sequence shown here is derived from an EMBL/GenBank/DDBJ whole genome shotgun (WGS) entry which is preliminary data.</text>
</comment>
<gene>
    <name evidence="2" type="ORF">H1R20_g13594</name>
</gene>
<dbReference type="Proteomes" id="UP001140091">
    <property type="component" value="Unassembled WGS sequence"/>
</dbReference>